<accession>A0ABU4U941</accession>
<keyword evidence="9" id="KW-1185">Reference proteome</keyword>
<dbReference type="PANTHER" id="PTHR45138">
    <property type="entry name" value="REGULATORY COMPONENTS OF SENSORY TRANSDUCTION SYSTEM"/>
    <property type="match status" value="1"/>
</dbReference>
<organism evidence="8 9">
    <name type="scientific">Methylomonas defluvii</name>
    <dbReference type="NCBI Taxonomy" id="3045149"/>
    <lineage>
        <taxon>Bacteria</taxon>
        <taxon>Pseudomonadati</taxon>
        <taxon>Pseudomonadota</taxon>
        <taxon>Gammaproteobacteria</taxon>
        <taxon>Methylococcales</taxon>
        <taxon>Methylococcaceae</taxon>
        <taxon>Methylomonas</taxon>
    </lineage>
</organism>
<evidence type="ECO:0000256" key="3">
    <source>
        <dbReference type="PROSITE-ProRule" id="PRU00169"/>
    </source>
</evidence>
<dbReference type="PROSITE" id="PS51833">
    <property type="entry name" value="HDOD"/>
    <property type="match status" value="1"/>
</dbReference>
<evidence type="ECO:0000256" key="1">
    <source>
        <dbReference type="ARBA" id="ARBA00012528"/>
    </source>
</evidence>
<dbReference type="SMART" id="SM00267">
    <property type="entry name" value="GGDEF"/>
    <property type="match status" value="1"/>
</dbReference>
<dbReference type="SMART" id="SM00448">
    <property type="entry name" value="REC"/>
    <property type="match status" value="1"/>
</dbReference>
<dbReference type="CDD" id="cd01949">
    <property type="entry name" value="GGDEF"/>
    <property type="match status" value="1"/>
</dbReference>
<keyword evidence="8" id="KW-0808">Transferase</keyword>
<feature type="domain" description="HDOD" evidence="7">
    <location>
        <begin position="20"/>
        <end position="213"/>
    </location>
</feature>
<dbReference type="InterPro" id="IPR000160">
    <property type="entry name" value="GGDEF_dom"/>
</dbReference>
<dbReference type="PROSITE" id="PS50887">
    <property type="entry name" value="GGDEF"/>
    <property type="match status" value="1"/>
</dbReference>
<dbReference type="InterPro" id="IPR043128">
    <property type="entry name" value="Rev_trsase/Diguanyl_cyclase"/>
</dbReference>
<dbReference type="SUPFAM" id="SSF109604">
    <property type="entry name" value="HD-domain/PDEase-like"/>
    <property type="match status" value="1"/>
</dbReference>
<dbReference type="RefSeq" id="WP_319960275.1">
    <property type="nucleotide sequence ID" value="NZ_JAXARY010000001.1"/>
</dbReference>
<evidence type="ECO:0000259" key="7">
    <source>
        <dbReference type="PROSITE" id="PS51833"/>
    </source>
</evidence>
<dbReference type="Gene3D" id="3.30.70.270">
    <property type="match status" value="1"/>
</dbReference>
<feature type="modified residue" description="4-aspartylphosphate" evidence="3">
    <location>
        <position position="358"/>
    </location>
</feature>
<keyword evidence="8" id="KW-0548">Nucleotidyltransferase</keyword>
<dbReference type="NCBIfam" id="TIGR00254">
    <property type="entry name" value="GGDEF"/>
    <property type="match status" value="1"/>
</dbReference>
<feature type="coiled-coil region" evidence="4">
    <location>
        <begin position="427"/>
        <end position="454"/>
    </location>
</feature>
<feature type="domain" description="GGDEF" evidence="6">
    <location>
        <begin position="489"/>
        <end position="622"/>
    </location>
</feature>
<dbReference type="EC" id="2.7.7.65" evidence="1"/>
<evidence type="ECO:0000256" key="2">
    <source>
        <dbReference type="ARBA" id="ARBA00034247"/>
    </source>
</evidence>
<evidence type="ECO:0000256" key="4">
    <source>
        <dbReference type="SAM" id="Coils"/>
    </source>
</evidence>
<comment type="catalytic activity">
    <reaction evidence="2">
        <text>2 GTP = 3',3'-c-di-GMP + 2 diphosphate</text>
        <dbReference type="Rhea" id="RHEA:24898"/>
        <dbReference type="ChEBI" id="CHEBI:33019"/>
        <dbReference type="ChEBI" id="CHEBI:37565"/>
        <dbReference type="ChEBI" id="CHEBI:58805"/>
        <dbReference type="EC" id="2.7.7.65"/>
    </reaction>
</comment>
<proteinExistence type="predicted"/>
<dbReference type="InterPro" id="IPR013976">
    <property type="entry name" value="HDOD"/>
</dbReference>
<evidence type="ECO:0000259" key="6">
    <source>
        <dbReference type="PROSITE" id="PS50887"/>
    </source>
</evidence>
<dbReference type="PANTHER" id="PTHR45138:SF9">
    <property type="entry name" value="DIGUANYLATE CYCLASE DGCM-RELATED"/>
    <property type="match status" value="1"/>
</dbReference>
<sequence length="622" mass="69096">MTNSTNNSFDFQELKALERLPSPSGTALAITQLVQRDDADIHKLSELIKVDPALSARILRFINSAALSARRPVANIHDAVIMMGMQSVRNFALSLSLVGNYKKGQCSGFDYPLYWSQSLAMAVAIAAMAARERTVAPDEAFTLGLLSDIGKLALATAWPDRYSECLQSTPITDLLAVEFEHFATDHRELTQLLLRDWDFPSVFIDALKLSLTLDSTDASRTARFAEQLAFARQIACYCVTNESRRAKLMTELESRAQHHHIEASSLQAFLDEIEQQWRQWGQQIEIDTQVRLSPVDEADKDQVAPLGLDIMLVDDDPVLLARLSKQLTAAGHHVVGCRDAETALRKLVEKMPQLLITDWRMSPMDGLTLCNTLRRSAFGENLYIIMLTASETEDDLVKAFDAGIDDFVTKPVSLRILLARIRAGQRIVMLQRNLDQDKQRLEQSNAKLAVANRRLAMMANTDMLTGLQNRRYAMTRLEQEWAAAVRYRRPLSVLMLDLDFFKSINDLLGHAAGDRVLVHAAKIMKSAARASDIVCRFGGEEFLILATNTDGVTALAVGERIRKAIETHQPPELALKRSVTVSVGVAGSVNDKPGCQALLTLADEALYQVKNSTRNAVQLAPL</sequence>
<dbReference type="SUPFAM" id="SSF52172">
    <property type="entry name" value="CheY-like"/>
    <property type="match status" value="1"/>
</dbReference>
<dbReference type="Pfam" id="PF00990">
    <property type="entry name" value="GGDEF"/>
    <property type="match status" value="1"/>
</dbReference>
<dbReference type="Proteomes" id="UP001284537">
    <property type="component" value="Unassembled WGS sequence"/>
</dbReference>
<evidence type="ECO:0000313" key="9">
    <source>
        <dbReference type="Proteomes" id="UP001284537"/>
    </source>
</evidence>
<name>A0ABU4U941_9GAMM</name>
<dbReference type="CDD" id="cd17574">
    <property type="entry name" value="REC_OmpR"/>
    <property type="match status" value="1"/>
</dbReference>
<evidence type="ECO:0000259" key="5">
    <source>
        <dbReference type="PROSITE" id="PS50110"/>
    </source>
</evidence>
<reference evidence="8 9" key="1">
    <citation type="submission" date="2023-11" db="EMBL/GenBank/DDBJ databases">
        <authorList>
            <person name="Ouyang M.-Y."/>
        </authorList>
    </citation>
    <scope>NUCLEOTIDE SEQUENCE [LARGE SCALE GENOMIC DNA]</scope>
    <source>
        <strain evidence="8 9">OY6</strain>
    </source>
</reference>
<feature type="domain" description="Response regulatory" evidence="5">
    <location>
        <begin position="309"/>
        <end position="425"/>
    </location>
</feature>
<gene>
    <name evidence="8" type="ORF">QLH52_01095</name>
</gene>
<dbReference type="InterPro" id="IPR011006">
    <property type="entry name" value="CheY-like_superfamily"/>
</dbReference>
<dbReference type="Pfam" id="PF00072">
    <property type="entry name" value="Response_reg"/>
    <property type="match status" value="1"/>
</dbReference>
<keyword evidence="4" id="KW-0175">Coiled coil</keyword>
<dbReference type="InterPro" id="IPR001789">
    <property type="entry name" value="Sig_transdc_resp-reg_receiver"/>
</dbReference>
<dbReference type="Pfam" id="PF08668">
    <property type="entry name" value="HDOD"/>
    <property type="match status" value="1"/>
</dbReference>
<dbReference type="SUPFAM" id="SSF55073">
    <property type="entry name" value="Nucleotide cyclase"/>
    <property type="match status" value="1"/>
</dbReference>
<dbReference type="InterPro" id="IPR029787">
    <property type="entry name" value="Nucleotide_cyclase"/>
</dbReference>
<dbReference type="Gene3D" id="3.40.50.2300">
    <property type="match status" value="1"/>
</dbReference>
<dbReference type="PROSITE" id="PS50110">
    <property type="entry name" value="RESPONSE_REGULATORY"/>
    <property type="match status" value="1"/>
</dbReference>
<dbReference type="EMBL" id="JAXARY010000001">
    <property type="protein sequence ID" value="MDX8125865.1"/>
    <property type="molecule type" value="Genomic_DNA"/>
</dbReference>
<comment type="caution">
    <text evidence="8">The sequence shown here is derived from an EMBL/GenBank/DDBJ whole genome shotgun (WGS) entry which is preliminary data.</text>
</comment>
<dbReference type="GO" id="GO:0052621">
    <property type="term" value="F:diguanylate cyclase activity"/>
    <property type="evidence" value="ECO:0007669"/>
    <property type="project" value="UniProtKB-EC"/>
</dbReference>
<keyword evidence="3" id="KW-0597">Phosphoprotein</keyword>
<dbReference type="InterPro" id="IPR050469">
    <property type="entry name" value="Diguanylate_Cyclase"/>
</dbReference>
<evidence type="ECO:0000313" key="8">
    <source>
        <dbReference type="EMBL" id="MDX8125865.1"/>
    </source>
</evidence>
<dbReference type="Gene3D" id="1.10.3210.10">
    <property type="entry name" value="Hypothetical protein af1432"/>
    <property type="match status" value="1"/>
</dbReference>
<protein>
    <recommendedName>
        <fullName evidence="1">diguanylate cyclase</fullName>
        <ecNumber evidence="1">2.7.7.65</ecNumber>
    </recommendedName>
</protein>